<proteinExistence type="predicted"/>
<protein>
    <submittedName>
        <fullName evidence="3">Uncharacterized protein</fullName>
    </submittedName>
</protein>
<evidence type="ECO:0000313" key="3">
    <source>
        <dbReference type="EMBL" id="KXS16448.1"/>
    </source>
</evidence>
<evidence type="ECO:0000256" key="2">
    <source>
        <dbReference type="SAM" id="Phobius"/>
    </source>
</evidence>
<evidence type="ECO:0000313" key="4">
    <source>
        <dbReference type="Proteomes" id="UP000070544"/>
    </source>
</evidence>
<feature type="compositionally biased region" description="Polar residues" evidence="1">
    <location>
        <begin position="105"/>
        <end position="132"/>
    </location>
</feature>
<feature type="compositionally biased region" description="Low complexity" evidence="1">
    <location>
        <begin position="86"/>
        <end position="103"/>
    </location>
</feature>
<keyword evidence="2" id="KW-1133">Transmembrane helix</keyword>
<dbReference type="EMBL" id="KQ965752">
    <property type="protein sequence ID" value="KXS16448.1"/>
    <property type="molecule type" value="Genomic_DNA"/>
</dbReference>
<keyword evidence="2" id="KW-0812">Transmembrane</keyword>
<dbReference type="Proteomes" id="UP000070544">
    <property type="component" value="Unassembled WGS sequence"/>
</dbReference>
<gene>
    <name evidence="3" type="ORF">M427DRAFT_55406</name>
</gene>
<keyword evidence="4" id="KW-1185">Reference proteome</keyword>
<accession>A0A139AI75</accession>
<organism evidence="3 4">
    <name type="scientific">Gonapodya prolifera (strain JEL478)</name>
    <name type="common">Monoblepharis prolifera</name>
    <dbReference type="NCBI Taxonomy" id="1344416"/>
    <lineage>
        <taxon>Eukaryota</taxon>
        <taxon>Fungi</taxon>
        <taxon>Fungi incertae sedis</taxon>
        <taxon>Chytridiomycota</taxon>
        <taxon>Chytridiomycota incertae sedis</taxon>
        <taxon>Monoblepharidomycetes</taxon>
        <taxon>Monoblepharidales</taxon>
        <taxon>Gonapodyaceae</taxon>
        <taxon>Gonapodya</taxon>
    </lineage>
</organism>
<reference evidence="3 4" key="1">
    <citation type="journal article" date="2015" name="Genome Biol. Evol.">
        <title>Phylogenomic analyses indicate that early fungi evolved digesting cell walls of algal ancestors of land plants.</title>
        <authorList>
            <person name="Chang Y."/>
            <person name="Wang S."/>
            <person name="Sekimoto S."/>
            <person name="Aerts A.L."/>
            <person name="Choi C."/>
            <person name="Clum A."/>
            <person name="LaButti K.M."/>
            <person name="Lindquist E.A."/>
            <person name="Yee Ngan C."/>
            <person name="Ohm R.A."/>
            <person name="Salamov A.A."/>
            <person name="Grigoriev I.V."/>
            <person name="Spatafora J.W."/>
            <person name="Berbee M.L."/>
        </authorList>
    </citation>
    <scope>NUCLEOTIDE SEQUENCE [LARGE SCALE GENOMIC DNA]</scope>
    <source>
        <strain evidence="3 4">JEL478</strain>
    </source>
</reference>
<feature type="region of interest" description="Disordered" evidence="1">
    <location>
        <begin position="329"/>
        <end position="359"/>
    </location>
</feature>
<evidence type="ECO:0000256" key="1">
    <source>
        <dbReference type="SAM" id="MobiDB-lite"/>
    </source>
</evidence>
<feature type="transmembrane region" description="Helical" evidence="2">
    <location>
        <begin position="190"/>
        <end position="216"/>
    </location>
</feature>
<feature type="compositionally biased region" description="Low complexity" evidence="1">
    <location>
        <begin position="140"/>
        <end position="161"/>
    </location>
</feature>
<name>A0A139AI75_GONPJ</name>
<dbReference type="SUPFAM" id="SSF82866">
    <property type="entry name" value="Multidrug efflux transporter AcrB transmembrane domain"/>
    <property type="match status" value="1"/>
</dbReference>
<keyword evidence="2" id="KW-0472">Membrane</keyword>
<dbReference type="AlphaFoldDB" id="A0A139AI75"/>
<sequence length="395" mass="40829">MAPSHPLPFHIHLHKRIPCTADTQCGTANATLNEVTRACAADGTCAVTCVAGYTACAYNWCSNDPAGCAAATPLPGQGPGYNADGSPVVAAPTSATPSPSPASLEISTSTSPAVDSSTSAPVDSSPTSSAIPTSDVPAPVSTSQQLPSSTSAAPSTSSSASGTQSAQVAAAALGATSTAQAMTKPGEEGFHLSFTLIFGIVLAIGVAVTAAVFIYFRVRATRRRRAAAEREKRETMHRRAIEAEEMDKYSHFGPGGTLVSPSTLKRKPVEVTAPVVASAYESGSWADGAALEELGVRHGVFSVGDGTPASGIPETDVSEYVAMAPAGYSGSGSGSLGRGRARGREEQVEEYDMGERDREQEAWAAQHAQVQNYEMQSTYLLDNPPSANAEFQWRG</sequence>
<feature type="region of interest" description="Disordered" evidence="1">
    <location>
        <begin position="83"/>
        <end position="161"/>
    </location>
</feature>